<proteinExistence type="predicted"/>
<evidence type="ECO:0000259" key="1">
    <source>
        <dbReference type="Pfam" id="PF13817"/>
    </source>
</evidence>
<dbReference type="EMBL" id="CP081078">
    <property type="protein sequence ID" value="UWQ59338.1"/>
    <property type="molecule type" value="Genomic_DNA"/>
</dbReference>
<keyword evidence="3" id="KW-1185">Reference proteome</keyword>
<protein>
    <submittedName>
        <fullName evidence="2">Transposase domain-containing protein</fullName>
    </submittedName>
</protein>
<sequence>MNGVDPQVWLTWDLSRIADRKITRLNELMPWRYTAVAT</sequence>
<accession>A0ABY5WYC5</accession>
<dbReference type="Proteomes" id="UP001058184">
    <property type="component" value="Chromosome"/>
</dbReference>
<feature type="domain" description="Transposase IS66 C-terminal" evidence="1">
    <location>
        <begin position="1"/>
        <end position="31"/>
    </location>
</feature>
<evidence type="ECO:0000313" key="2">
    <source>
        <dbReference type="EMBL" id="UWQ59338.1"/>
    </source>
</evidence>
<evidence type="ECO:0000313" key="3">
    <source>
        <dbReference type="Proteomes" id="UP001058184"/>
    </source>
</evidence>
<reference evidence="2" key="1">
    <citation type="submission" date="2021-08" db="EMBL/GenBank/DDBJ databases">
        <authorList>
            <person name="Nwanade C."/>
            <person name="Wang M."/>
            <person name="Masoudi A."/>
            <person name="Yu Z."/>
            <person name="Liu J."/>
        </authorList>
    </citation>
    <scope>NUCLEOTIDE SEQUENCE</scope>
    <source>
        <strain evidence="2">S141</strain>
    </source>
</reference>
<dbReference type="RefSeq" id="WP_375544188.1">
    <property type="nucleotide sequence ID" value="NZ_CP081078.1"/>
</dbReference>
<dbReference type="InterPro" id="IPR039552">
    <property type="entry name" value="IS66_C"/>
</dbReference>
<dbReference type="Pfam" id="PF13817">
    <property type="entry name" value="DDE_Tnp_IS66_C"/>
    <property type="match status" value="1"/>
</dbReference>
<gene>
    <name evidence="2" type="ORF">K3722_04205</name>
</gene>
<organism evidence="2 3">
    <name type="scientific">Leisingera caerulea</name>
    <name type="common">Phaeobacter caeruleus</name>
    <dbReference type="NCBI Taxonomy" id="506591"/>
    <lineage>
        <taxon>Bacteria</taxon>
        <taxon>Pseudomonadati</taxon>
        <taxon>Pseudomonadota</taxon>
        <taxon>Alphaproteobacteria</taxon>
        <taxon>Rhodobacterales</taxon>
        <taxon>Roseobacteraceae</taxon>
        <taxon>Leisingera</taxon>
    </lineage>
</organism>
<name>A0ABY5WYC5_LEICA</name>